<evidence type="ECO:0000313" key="4">
    <source>
        <dbReference type="Proteomes" id="UP000317318"/>
    </source>
</evidence>
<name>A0A517QX81_9PLAN</name>
<feature type="domain" description="Cytochrome c-552/4" evidence="2">
    <location>
        <begin position="115"/>
        <end position="191"/>
    </location>
</feature>
<proteinExistence type="predicted"/>
<dbReference type="InterPro" id="IPR023155">
    <property type="entry name" value="Cyt_c-552/4"/>
</dbReference>
<dbReference type="OrthoDB" id="248740at2"/>
<organism evidence="3 4">
    <name type="scientific">Stratiformator vulcanicus</name>
    <dbReference type="NCBI Taxonomy" id="2527980"/>
    <lineage>
        <taxon>Bacteria</taxon>
        <taxon>Pseudomonadati</taxon>
        <taxon>Planctomycetota</taxon>
        <taxon>Planctomycetia</taxon>
        <taxon>Planctomycetales</taxon>
        <taxon>Planctomycetaceae</taxon>
        <taxon>Stratiformator</taxon>
    </lineage>
</organism>
<feature type="region of interest" description="Disordered" evidence="1">
    <location>
        <begin position="513"/>
        <end position="535"/>
    </location>
</feature>
<gene>
    <name evidence="3" type="ORF">Pan189_05480</name>
</gene>
<dbReference type="SUPFAM" id="SSF48695">
    <property type="entry name" value="Multiheme cytochromes"/>
    <property type="match status" value="1"/>
</dbReference>
<feature type="compositionally biased region" description="Polar residues" evidence="1">
    <location>
        <begin position="51"/>
        <end position="67"/>
    </location>
</feature>
<sequence length="535" mass="59004">MILSNLPDDPQNFPRCVPVTSDAPLSHCRRLVASVALSLLFVTPQLATAENAQVSTGSPEAENSNPKSSEDHRHSELLSAASSCSGRGCHGRARPTEGEGAGLNEFTLWQYRDPHTTAYAVLKSAESVRISELLYADRLSKDGRLPDELKPWNDVTCVACHGSIAKVKTERPDRQANFTATGRGISCDSCHVEPAKWMGGHVELASYQAEADRRAAYKNVGMPYLSDPYVAGETCAACHVGSAATAEFPARDVNHDLIAAGHPRLLFDLPTFLDAIPPHWRGKGPATNRLECWAAGQVTGSRAWIGLMKDRAQLTRADRDRPWPEFAESSCYGCHQDLVPLMWKRSESNGRPQWGNHFADLTGEAAIVSGIAGKDVRRLEEVLGELTGEMSRFRPEPDRVIELGNQADGLLAKCRIAKRPSNQNVIREKIASSVLDRLPQFEAWDGVVKAYFLIDALNQDRSGGSQSTELSELFQRIEINKTTGKFGRELSPVRFRFDRRDRAIETMRELLERQLKTPGEPLSERAEPSGQIVAN</sequence>
<evidence type="ECO:0000259" key="2">
    <source>
        <dbReference type="Pfam" id="PF13435"/>
    </source>
</evidence>
<reference evidence="3 4" key="1">
    <citation type="submission" date="2019-02" db="EMBL/GenBank/DDBJ databases">
        <title>Deep-cultivation of Planctomycetes and their phenomic and genomic characterization uncovers novel biology.</title>
        <authorList>
            <person name="Wiegand S."/>
            <person name="Jogler M."/>
            <person name="Boedeker C."/>
            <person name="Pinto D."/>
            <person name="Vollmers J."/>
            <person name="Rivas-Marin E."/>
            <person name="Kohn T."/>
            <person name="Peeters S.H."/>
            <person name="Heuer A."/>
            <person name="Rast P."/>
            <person name="Oberbeckmann S."/>
            <person name="Bunk B."/>
            <person name="Jeske O."/>
            <person name="Meyerdierks A."/>
            <person name="Storesund J.E."/>
            <person name="Kallscheuer N."/>
            <person name="Luecker S."/>
            <person name="Lage O.M."/>
            <person name="Pohl T."/>
            <person name="Merkel B.J."/>
            <person name="Hornburger P."/>
            <person name="Mueller R.-W."/>
            <person name="Bruemmer F."/>
            <person name="Labrenz M."/>
            <person name="Spormann A.M."/>
            <person name="Op den Camp H."/>
            <person name="Overmann J."/>
            <person name="Amann R."/>
            <person name="Jetten M.S.M."/>
            <person name="Mascher T."/>
            <person name="Medema M.H."/>
            <person name="Devos D.P."/>
            <person name="Kaster A.-K."/>
            <person name="Ovreas L."/>
            <person name="Rohde M."/>
            <person name="Galperin M.Y."/>
            <person name="Jogler C."/>
        </authorList>
    </citation>
    <scope>NUCLEOTIDE SEQUENCE [LARGE SCALE GENOMIC DNA]</scope>
    <source>
        <strain evidence="3 4">Pan189</strain>
    </source>
</reference>
<dbReference type="InterPro" id="IPR036280">
    <property type="entry name" value="Multihaem_cyt_sf"/>
</dbReference>
<dbReference type="Gene3D" id="1.10.1130.10">
    <property type="entry name" value="Flavocytochrome C3, Chain A"/>
    <property type="match status" value="1"/>
</dbReference>
<feature type="region of interest" description="Disordered" evidence="1">
    <location>
        <begin position="51"/>
        <end position="97"/>
    </location>
</feature>
<dbReference type="Proteomes" id="UP000317318">
    <property type="component" value="Chromosome"/>
</dbReference>
<dbReference type="RefSeq" id="WP_145362414.1">
    <property type="nucleotide sequence ID" value="NZ_CP036268.1"/>
</dbReference>
<evidence type="ECO:0000256" key="1">
    <source>
        <dbReference type="SAM" id="MobiDB-lite"/>
    </source>
</evidence>
<evidence type="ECO:0000313" key="3">
    <source>
        <dbReference type="EMBL" id="QDT36193.1"/>
    </source>
</evidence>
<dbReference type="EMBL" id="CP036268">
    <property type="protein sequence ID" value="QDT36193.1"/>
    <property type="molecule type" value="Genomic_DNA"/>
</dbReference>
<dbReference type="KEGG" id="svp:Pan189_05480"/>
<dbReference type="AlphaFoldDB" id="A0A517QX81"/>
<accession>A0A517QX81</accession>
<dbReference type="Pfam" id="PF13435">
    <property type="entry name" value="Cytochrome_C554"/>
    <property type="match status" value="1"/>
</dbReference>
<protein>
    <recommendedName>
        <fullName evidence="2">Cytochrome c-552/4 domain-containing protein</fullName>
    </recommendedName>
</protein>
<keyword evidence="4" id="KW-1185">Reference proteome</keyword>